<dbReference type="Gene3D" id="3.40.33.10">
    <property type="entry name" value="CAP"/>
    <property type="match status" value="1"/>
</dbReference>
<accession>A0A6J2XIU4</accession>
<keyword evidence="2" id="KW-0964">Secreted</keyword>
<evidence type="ECO:0000256" key="1">
    <source>
        <dbReference type="ARBA" id="ARBA00004613"/>
    </source>
</evidence>
<dbReference type="InterPro" id="IPR002413">
    <property type="entry name" value="V5_allergen-like"/>
</dbReference>
<organism evidence="5 6">
    <name type="scientific">Sitophilus oryzae</name>
    <name type="common">Rice weevil</name>
    <name type="synonym">Curculio oryzae</name>
    <dbReference type="NCBI Taxonomy" id="7048"/>
    <lineage>
        <taxon>Eukaryota</taxon>
        <taxon>Metazoa</taxon>
        <taxon>Ecdysozoa</taxon>
        <taxon>Arthropoda</taxon>
        <taxon>Hexapoda</taxon>
        <taxon>Insecta</taxon>
        <taxon>Pterygota</taxon>
        <taxon>Neoptera</taxon>
        <taxon>Endopterygota</taxon>
        <taxon>Coleoptera</taxon>
        <taxon>Polyphaga</taxon>
        <taxon>Cucujiformia</taxon>
        <taxon>Curculionidae</taxon>
        <taxon>Dryophthorinae</taxon>
        <taxon>Sitophilus</taxon>
    </lineage>
</organism>
<name>A0A6J2XIU4_SITOR</name>
<feature type="domain" description="SCP" evidence="4">
    <location>
        <begin position="32"/>
        <end position="184"/>
    </location>
</feature>
<keyword evidence="3" id="KW-0732">Signal</keyword>
<dbReference type="InterPro" id="IPR014044">
    <property type="entry name" value="CAP_dom"/>
</dbReference>
<evidence type="ECO:0000256" key="2">
    <source>
        <dbReference type="ARBA" id="ARBA00022525"/>
    </source>
</evidence>
<protein>
    <submittedName>
        <fullName evidence="6">Venom allergen 3-like</fullName>
    </submittedName>
</protein>
<dbReference type="SUPFAM" id="SSF55797">
    <property type="entry name" value="PR-1-like"/>
    <property type="match status" value="1"/>
</dbReference>
<evidence type="ECO:0000256" key="3">
    <source>
        <dbReference type="SAM" id="SignalP"/>
    </source>
</evidence>
<dbReference type="GeneID" id="115878288"/>
<feature type="signal peptide" evidence="3">
    <location>
        <begin position="1"/>
        <end position="20"/>
    </location>
</feature>
<reference evidence="6" key="1">
    <citation type="submission" date="2025-08" db="UniProtKB">
        <authorList>
            <consortium name="RefSeq"/>
        </authorList>
    </citation>
    <scope>IDENTIFICATION</scope>
    <source>
        <tissue evidence="6">Gonads</tissue>
    </source>
</reference>
<evidence type="ECO:0000313" key="6">
    <source>
        <dbReference type="RefSeq" id="XP_030750604.1"/>
    </source>
</evidence>
<dbReference type="InParanoid" id="A0A6J2XIU4"/>
<comment type="subcellular location">
    <subcellularLocation>
        <location evidence="1">Secreted</location>
    </subcellularLocation>
</comment>
<dbReference type="PROSITE" id="PS01010">
    <property type="entry name" value="CRISP_2"/>
    <property type="match status" value="1"/>
</dbReference>
<dbReference type="PRINTS" id="PR00837">
    <property type="entry name" value="V5TPXLIKE"/>
</dbReference>
<feature type="chain" id="PRO_5027112930" evidence="3">
    <location>
        <begin position="21"/>
        <end position="192"/>
    </location>
</feature>
<dbReference type="Proteomes" id="UP000504635">
    <property type="component" value="Unplaced"/>
</dbReference>
<dbReference type="CDD" id="cd05380">
    <property type="entry name" value="CAP_euk"/>
    <property type="match status" value="1"/>
</dbReference>
<dbReference type="InterPro" id="IPR018244">
    <property type="entry name" value="Allrgn_V5/Tpx1_CS"/>
</dbReference>
<proteinExistence type="predicted"/>
<gene>
    <name evidence="6" type="primary">LOC115878288</name>
</gene>
<dbReference type="GO" id="GO:0005576">
    <property type="term" value="C:extracellular region"/>
    <property type="evidence" value="ECO:0007669"/>
    <property type="project" value="UniProtKB-SubCell"/>
</dbReference>
<keyword evidence="5" id="KW-1185">Reference proteome</keyword>
<dbReference type="InterPro" id="IPR001283">
    <property type="entry name" value="CRISP-related"/>
</dbReference>
<dbReference type="KEGG" id="soy:115878288"/>
<dbReference type="AlphaFoldDB" id="A0A6J2XIU4"/>
<dbReference type="Pfam" id="PF00188">
    <property type="entry name" value="CAP"/>
    <property type="match status" value="1"/>
</dbReference>
<evidence type="ECO:0000259" key="4">
    <source>
        <dbReference type="SMART" id="SM00198"/>
    </source>
</evidence>
<evidence type="ECO:0000313" key="5">
    <source>
        <dbReference type="Proteomes" id="UP000504635"/>
    </source>
</evidence>
<dbReference type="InterPro" id="IPR035940">
    <property type="entry name" value="CAP_sf"/>
</dbReference>
<dbReference type="RefSeq" id="XP_030750604.1">
    <property type="nucleotide sequence ID" value="XM_030894744.1"/>
</dbReference>
<sequence>MANLQVVILLIAVYFKLGAGKGTILDFGVSVAQQKEIVNVHNAVREQLKNGTFPGQPKGINFLKMQYDSRLAEAAQEIANTTVFAHVTVPDDRFYVGQNLFLLYSTGAGTGIGNWTQAILSWVSEHKTYTYGKCCSGGSLHYTQVVWATTQYIGCGFTYFKTSEKFAFNYYYVCNYGPGGNMVGSYPYETES</sequence>
<dbReference type="PANTHER" id="PTHR10334">
    <property type="entry name" value="CYSTEINE-RICH SECRETORY PROTEIN-RELATED"/>
    <property type="match status" value="1"/>
</dbReference>
<dbReference type="OrthoDB" id="414826at2759"/>
<dbReference type="PRINTS" id="PR00838">
    <property type="entry name" value="V5ALLERGEN"/>
</dbReference>
<dbReference type="SMART" id="SM00198">
    <property type="entry name" value="SCP"/>
    <property type="match status" value="1"/>
</dbReference>